<dbReference type="EMBL" id="LNJB01000001">
    <property type="protein sequence ID" value="KYC55481.1"/>
    <property type="molecule type" value="Genomic_DNA"/>
</dbReference>
<dbReference type="InterPro" id="IPR000914">
    <property type="entry name" value="SBP_5_dom"/>
</dbReference>
<evidence type="ECO:0000256" key="2">
    <source>
        <dbReference type="ARBA" id="ARBA00005695"/>
    </source>
</evidence>
<keyword evidence="4" id="KW-0732">Signal</keyword>
<sequence length="529" mass="60268">MNKGLSIVLMSILCISLIVGCVNQGTPEKTTTTTIKIGSPNTIKAANFFDTNLGVFSKISNLTLTKMDENGKIIGNMATKYEASNNDKVWKFYINPELYWSDGKKVTPEDVKFSVEYYANKIPYAGWIKQRLKAVTVIPEENAVEILFTEPYTRTNLEFTTYNILPKHVWESIQDPMNYIQIDNYVGCGPFFISNVNLDSQIVTLKKNPYWKGKQSVVDTIEIHMYKTNDALALDLENGTLDVYYKYAGSYPYSNIQKLIDTGKYATIKKMNVGLIFLGMNLQRQPMSDVNFRNAISYAINYDEIAKIDALGYGTAPNRGFVPPTMEFYKETPKLEYNLEKAKQLLNEAGYKDGNGNGILETTDGKDIKLIMLLRPEYVRSGELVQDYLKKVGIETTLKSVDSSTWISLKDKYYYDLTITRTTPWGMLMHAQWGSGYFDSRRTGEGVLHNLSDPEFLKICDNILSTTDSGKLKIYAYDLQDYYSDNLPGITLYWNENITPYSKKFSGWYVDPLFGIYNTETFLNLQKAS</sequence>
<accession>A0A150JNT8</accession>
<dbReference type="PROSITE" id="PS51257">
    <property type="entry name" value="PROKAR_LIPOPROTEIN"/>
    <property type="match status" value="1"/>
</dbReference>
<dbReference type="Proteomes" id="UP000092420">
    <property type="component" value="Unassembled WGS sequence"/>
</dbReference>
<evidence type="ECO:0000256" key="3">
    <source>
        <dbReference type="ARBA" id="ARBA00022448"/>
    </source>
</evidence>
<dbReference type="PATRIC" id="fig|1706435.3.peg.223"/>
<dbReference type="GO" id="GO:0043190">
    <property type="term" value="C:ATP-binding cassette (ABC) transporter complex"/>
    <property type="evidence" value="ECO:0007669"/>
    <property type="project" value="InterPro"/>
</dbReference>
<protein>
    <submittedName>
        <fullName evidence="7">Putative ABC transporter periplasmic-binding protein</fullName>
    </submittedName>
</protein>
<name>A0A150JKA9_9EURY</name>
<proteinExistence type="inferred from homology"/>
<reference evidence="7 8" key="1">
    <citation type="journal article" date="2016" name="ISME J.">
        <title>Chasing the elusive Euryarchaeota class WSA2: genomes reveal a uniquely fastidious methyl-reducing methanogen.</title>
        <authorList>
            <person name="Nobu M.K."/>
            <person name="Narihiro T."/>
            <person name="Kuroda K."/>
            <person name="Mei R."/>
            <person name="Liu W.T."/>
        </authorList>
    </citation>
    <scope>NUCLEOTIDE SEQUENCE [LARGE SCALE GENOMIC DNA]</scope>
    <source>
        <strain evidence="6">ADurb1013_Bin02101</strain>
        <strain evidence="7">ADurb1213_Bin02801</strain>
    </source>
</reference>
<evidence type="ECO:0000256" key="4">
    <source>
        <dbReference type="ARBA" id="ARBA00022729"/>
    </source>
</evidence>
<dbReference type="PATRIC" id="fig|1706433.3.peg.134"/>
<comment type="similarity">
    <text evidence="2">Belongs to the bacterial solute-binding protein 5 family.</text>
</comment>
<evidence type="ECO:0000256" key="1">
    <source>
        <dbReference type="ARBA" id="ARBA00004196"/>
    </source>
</evidence>
<dbReference type="GO" id="GO:0042597">
    <property type="term" value="C:periplasmic space"/>
    <property type="evidence" value="ECO:0007669"/>
    <property type="project" value="UniProtKB-ARBA"/>
</dbReference>
<dbReference type="CDD" id="cd00995">
    <property type="entry name" value="PBP2_NikA_DppA_OppA_like"/>
    <property type="match status" value="1"/>
</dbReference>
<dbReference type="SUPFAM" id="SSF53850">
    <property type="entry name" value="Periplasmic binding protein-like II"/>
    <property type="match status" value="1"/>
</dbReference>
<dbReference type="PANTHER" id="PTHR30290:SF10">
    <property type="entry name" value="PERIPLASMIC OLIGOPEPTIDE-BINDING PROTEIN-RELATED"/>
    <property type="match status" value="1"/>
</dbReference>
<dbReference type="GO" id="GO:0015833">
    <property type="term" value="P:peptide transport"/>
    <property type="evidence" value="ECO:0007669"/>
    <property type="project" value="TreeGrafter"/>
</dbReference>
<dbReference type="InterPro" id="IPR030678">
    <property type="entry name" value="Peptide/Ni-bd"/>
</dbReference>
<evidence type="ECO:0000259" key="5">
    <source>
        <dbReference type="Pfam" id="PF00496"/>
    </source>
</evidence>
<comment type="subcellular location">
    <subcellularLocation>
        <location evidence="1">Cell envelope</location>
    </subcellularLocation>
</comment>
<accession>A0A150JE46</accession>
<dbReference type="InterPro" id="IPR039424">
    <property type="entry name" value="SBP_5"/>
</dbReference>
<accession>A0A150JKA9</accession>
<dbReference type="AlphaFoldDB" id="A0A150JKA9"/>
<dbReference type="Gene3D" id="3.40.190.10">
    <property type="entry name" value="Periplasmic binding protein-like II"/>
    <property type="match status" value="1"/>
</dbReference>
<dbReference type="EMBL" id="LNJE01000002">
    <property type="protein sequence ID" value="KYC58484.1"/>
    <property type="molecule type" value="Genomic_DNA"/>
</dbReference>
<evidence type="ECO:0000313" key="7">
    <source>
        <dbReference type="EMBL" id="KYC58484.1"/>
    </source>
</evidence>
<dbReference type="PANTHER" id="PTHR30290">
    <property type="entry name" value="PERIPLASMIC BINDING COMPONENT OF ABC TRANSPORTER"/>
    <property type="match status" value="1"/>
</dbReference>
<feature type="domain" description="Solute-binding protein family 5" evidence="5">
    <location>
        <begin position="72"/>
        <end position="427"/>
    </location>
</feature>
<dbReference type="Pfam" id="PF00496">
    <property type="entry name" value="SBP_bac_5"/>
    <property type="match status" value="1"/>
</dbReference>
<evidence type="ECO:0000313" key="6">
    <source>
        <dbReference type="EMBL" id="KYC55481.1"/>
    </source>
</evidence>
<gene>
    <name evidence="6" type="ORF">AN188_00133</name>
    <name evidence="7" type="ORF">APG09_00231</name>
</gene>
<dbReference type="PIRSF" id="PIRSF002741">
    <property type="entry name" value="MppA"/>
    <property type="match status" value="1"/>
</dbReference>
<organism evidence="7">
    <name type="scientific">Candidatus Methanofastidiosum methylothiophilum</name>
    <dbReference type="NCBI Taxonomy" id="1705564"/>
    <lineage>
        <taxon>Archaea</taxon>
        <taxon>Methanobacteriati</taxon>
        <taxon>Methanobacteriota</taxon>
        <taxon>Stenosarchaea group</taxon>
        <taxon>Candidatus Methanofastidiosia</taxon>
        <taxon>Candidatus Methanofastidiosales</taxon>
        <taxon>Candidatus Methanofastidiosaceae</taxon>
        <taxon>Candidatus Methanofastidiosum</taxon>
    </lineage>
</organism>
<keyword evidence="3" id="KW-0813">Transport</keyword>
<dbReference type="Gene3D" id="3.10.105.10">
    <property type="entry name" value="Dipeptide-binding Protein, Domain 3"/>
    <property type="match status" value="1"/>
</dbReference>
<comment type="caution">
    <text evidence="7">The sequence shown here is derived from an EMBL/GenBank/DDBJ whole genome shotgun (WGS) entry which is preliminary data.</text>
</comment>
<evidence type="ECO:0000313" key="8">
    <source>
        <dbReference type="Proteomes" id="UP000092420"/>
    </source>
</evidence>
<dbReference type="GO" id="GO:1904680">
    <property type="term" value="F:peptide transmembrane transporter activity"/>
    <property type="evidence" value="ECO:0007669"/>
    <property type="project" value="TreeGrafter"/>
</dbReference>